<dbReference type="SUPFAM" id="SSF52047">
    <property type="entry name" value="RNI-like"/>
    <property type="match status" value="1"/>
</dbReference>
<gene>
    <name evidence="2" type="ORF">PBRASI_LOCUS5174</name>
</gene>
<evidence type="ECO:0000313" key="2">
    <source>
        <dbReference type="EMBL" id="CAG8552693.1"/>
    </source>
</evidence>
<proteinExistence type="predicted"/>
<sequence length="543" mass="63110">MAARLPYECLELILNNIPKDDISTLHSALLVNRSWCSIVVNILWKYPFTVSADLPSHYKIISVLYECLSDEARASTKLDIPSEKQRHTFSYPCLIKELDFKKLYDLSLTWRCDVEEARIRAWYQLDVKERMKSKVLQVLECGLDDAENYRRLRLRNRTSDNDWESDDERSAGTSTEMKIVLLTVELCKLIVSHAEISNLKITTRGLPRVWSLDYDGHLAVSTYPGAQKCFAKLREFTCHGVFLKDKLVLPLSTISQNITKIDIGDQHVSTIIELEKFIRSQRSLQHFMFHGNYCDLSSVVQALGVHKNTLKHLEINSGYFRSRHAFAGLSECHNLETLRLKQCYLPDYHLKPLAEGELRNLRCIELEDIPDVWSDIDDDEEDFDPPIEQFKRLMSSIGAQLEEVRIPVDLYYYPGLVRATAAHCSNLRVFAANIKTDEHVDELLELLRSCDRLEELSLERLDLSKWEIPYEVMDEILKRFPDGLQYLAWHSYDFSRNPDKVRNKYADMLQSKGFIVKSLKADSQREGSRWARPIYKIAVEFEK</sequence>
<dbReference type="Proteomes" id="UP000789739">
    <property type="component" value="Unassembled WGS sequence"/>
</dbReference>
<protein>
    <submittedName>
        <fullName evidence="2">4332_t:CDS:1</fullName>
    </submittedName>
</protein>
<dbReference type="Gene3D" id="3.80.10.10">
    <property type="entry name" value="Ribonuclease Inhibitor"/>
    <property type="match status" value="1"/>
</dbReference>
<dbReference type="InterPro" id="IPR001810">
    <property type="entry name" value="F-box_dom"/>
</dbReference>
<reference evidence="2" key="1">
    <citation type="submission" date="2021-06" db="EMBL/GenBank/DDBJ databases">
        <authorList>
            <person name="Kallberg Y."/>
            <person name="Tangrot J."/>
            <person name="Rosling A."/>
        </authorList>
    </citation>
    <scope>NUCLEOTIDE SEQUENCE</scope>
    <source>
        <strain evidence="2">BR232B</strain>
    </source>
</reference>
<dbReference type="InterPro" id="IPR032675">
    <property type="entry name" value="LRR_dom_sf"/>
</dbReference>
<comment type="caution">
    <text evidence="2">The sequence shown here is derived from an EMBL/GenBank/DDBJ whole genome shotgun (WGS) entry which is preliminary data.</text>
</comment>
<name>A0A9N9B1T8_9GLOM</name>
<dbReference type="EMBL" id="CAJVPI010000585">
    <property type="protein sequence ID" value="CAG8552693.1"/>
    <property type="molecule type" value="Genomic_DNA"/>
</dbReference>
<dbReference type="AlphaFoldDB" id="A0A9N9B1T8"/>
<organism evidence="2 3">
    <name type="scientific">Paraglomus brasilianum</name>
    <dbReference type="NCBI Taxonomy" id="144538"/>
    <lineage>
        <taxon>Eukaryota</taxon>
        <taxon>Fungi</taxon>
        <taxon>Fungi incertae sedis</taxon>
        <taxon>Mucoromycota</taxon>
        <taxon>Glomeromycotina</taxon>
        <taxon>Glomeromycetes</taxon>
        <taxon>Paraglomerales</taxon>
        <taxon>Paraglomeraceae</taxon>
        <taxon>Paraglomus</taxon>
    </lineage>
</organism>
<evidence type="ECO:0000259" key="1">
    <source>
        <dbReference type="Pfam" id="PF00646"/>
    </source>
</evidence>
<dbReference type="Pfam" id="PF00646">
    <property type="entry name" value="F-box"/>
    <property type="match status" value="1"/>
</dbReference>
<feature type="domain" description="F-box" evidence="1">
    <location>
        <begin position="4"/>
        <end position="40"/>
    </location>
</feature>
<dbReference type="OrthoDB" id="2431551at2759"/>
<evidence type="ECO:0000313" key="3">
    <source>
        <dbReference type="Proteomes" id="UP000789739"/>
    </source>
</evidence>
<accession>A0A9N9B1T8</accession>
<keyword evidence="3" id="KW-1185">Reference proteome</keyword>